<dbReference type="AlphaFoldDB" id="A0A7Y0EXA4"/>
<dbReference type="Proteomes" id="UP000543419">
    <property type="component" value="Unassembled WGS sequence"/>
</dbReference>
<organism evidence="1 2">
    <name type="scientific">Bifidobacterium olomucense</name>
    <dbReference type="NCBI Taxonomy" id="2675324"/>
    <lineage>
        <taxon>Bacteria</taxon>
        <taxon>Bacillati</taxon>
        <taxon>Actinomycetota</taxon>
        <taxon>Actinomycetes</taxon>
        <taxon>Bifidobacteriales</taxon>
        <taxon>Bifidobacteriaceae</taxon>
        <taxon>Bifidobacterium</taxon>
    </lineage>
</organism>
<protein>
    <submittedName>
        <fullName evidence="1">Uncharacterized protein</fullName>
    </submittedName>
</protein>
<reference evidence="1 2" key="1">
    <citation type="submission" date="2020-02" db="EMBL/GenBank/DDBJ databases">
        <title>Characterization of phylogenetic diversity of novel bifidobacterial species isolated in Czech ZOOs.</title>
        <authorList>
            <person name="Lugli G.A."/>
            <person name="Vera N.B."/>
            <person name="Ventura M."/>
        </authorList>
    </citation>
    <scope>NUCLEOTIDE SEQUENCE [LARGE SCALE GENOMIC DNA]</scope>
    <source>
        <strain evidence="1 2">DSM 109959</strain>
    </source>
</reference>
<accession>A0A7Y0EXA4</accession>
<proteinExistence type="predicted"/>
<evidence type="ECO:0000313" key="1">
    <source>
        <dbReference type="EMBL" id="NMM98084.1"/>
    </source>
</evidence>
<keyword evidence="2" id="KW-1185">Reference proteome</keyword>
<dbReference type="EMBL" id="JAAIIG010000003">
    <property type="protein sequence ID" value="NMM98084.1"/>
    <property type="molecule type" value="Genomic_DNA"/>
</dbReference>
<gene>
    <name evidence="1" type="ORF">G1C97_1033</name>
</gene>
<dbReference type="RefSeq" id="WP_169240838.1">
    <property type="nucleotide sequence ID" value="NZ_JAAIIG010000003.1"/>
</dbReference>
<name>A0A7Y0EXA4_9BIFI</name>
<sequence>MEYWSQPVYAGQDEWELTNISGQSLTVDEISSYDGVSLPFLVVKDGLHQTIADGKPLRVKFRATNIRNSFTGLILSGTNREGQAWTVQYPQVRS</sequence>
<evidence type="ECO:0000313" key="2">
    <source>
        <dbReference type="Proteomes" id="UP000543419"/>
    </source>
</evidence>
<comment type="caution">
    <text evidence="1">The sequence shown here is derived from an EMBL/GenBank/DDBJ whole genome shotgun (WGS) entry which is preliminary data.</text>
</comment>